<reference evidence="3 4" key="1">
    <citation type="submission" date="2019-11" db="EMBL/GenBank/DDBJ databases">
        <authorList>
            <person name="Li X.-J."/>
            <person name="Feng X.-M."/>
        </authorList>
    </citation>
    <scope>NUCLEOTIDE SEQUENCE [LARGE SCALE GENOMIC DNA]</scope>
    <source>
        <strain evidence="3 4">XMNu-373</strain>
    </source>
</reference>
<gene>
    <name evidence="3" type="ORF">F7O44_13990</name>
</gene>
<sequence>MIGRGSQPRSGAVSSAETLLAGSGPETTTTAAPATGASGAGSGSDGPGLDRAPGSGGEPGPARPTRARRLGSRIVGWWLPEIPRSRVGIMRAVIYLFLIYDILYLRNDVIPHGYAPELYQPLWIGRALPLPEPSVALAQTLQIVIIVGCLIAATGRLPRLAGWTVALCYFQWLILSMSFGKVDHDHLALIIAAFVLPTIGRARITDRGTTPGGGWAFRCIQIAVIATYFGAALAKWVRNGAPFAWGSSAVLTWAFIRRGSALARWSLDYPWILRLSQWIMLIAEYLSPVVLFLRGKALYLAAAFFLGFHAITFITLGIHFLPTVVCWLAFFPTEKLLPRRFRPAPA</sequence>
<organism evidence="3 4">
    <name type="scientific">Phytoactinopolyspora mesophila</name>
    <dbReference type="NCBI Taxonomy" id="2650750"/>
    <lineage>
        <taxon>Bacteria</taxon>
        <taxon>Bacillati</taxon>
        <taxon>Actinomycetota</taxon>
        <taxon>Actinomycetes</taxon>
        <taxon>Jiangellales</taxon>
        <taxon>Jiangellaceae</taxon>
        <taxon>Phytoactinopolyspora</taxon>
    </lineage>
</organism>
<feature type="compositionally biased region" description="Low complexity" evidence="1">
    <location>
        <begin position="21"/>
        <end position="37"/>
    </location>
</feature>
<dbReference type="AlphaFoldDB" id="A0A7K3M4E6"/>
<feature type="transmembrane region" description="Helical" evidence="2">
    <location>
        <begin position="135"/>
        <end position="153"/>
    </location>
</feature>
<proteinExistence type="predicted"/>
<evidence type="ECO:0000313" key="3">
    <source>
        <dbReference type="EMBL" id="NDL58184.1"/>
    </source>
</evidence>
<dbReference type="RefSeq" id="WP_162450861.1">
    <property type="nucleotide sequence ID" value="NZ_WLZY01000004.1"/>
</dbReference>
<feature type="transmembrane region" description="Helical" evidence="2">
    <location>
        <begin position="271"/>
        <end position="293"/>
    </location>
</feature>
<comment type="caution">
    <text evidence="3">The sequence shown here is derived from an EMBL/GenBank/DDBJ whole genome shotgun (WGS) entry which is preliminary data.</text>
</comment>
<keyword evidence="2" id="KW-0812">Transmembrane</keyword>
<dbReference type="Proteomes" id="UP000460435">
    <property type="component" value="Unassembled WGS sequence"/>
</dbReference>
<feature type="transmembrane region" description="Helical" evidence="2">
    <location>
        <begin position="88"/>
        <end position="105"/>
    </location>
</feature>
<feature type="compositionally biased region" description="Polar residues" evidence="1">
    <location>
        <begin position="7"/>
        <end position="17"/>
    </location>
</feature>
<keyword evidence="2" id="KW-1133">Transmembrane helix</keyword>
<accession>A0A7K3M4E6</accession>
<feature type="transmembrane region" description="Helical" evidence="2">
    <location>
        <begin position="186"/>
        <end position="204"/>
    </location>
</feature>
<protein>
    <recommendedName>
        <fullName evidence="5">MFS transporter permease</fullName>
    </recommendedName>
</protein>
<keyword evidence="2" id="KW-0472">Membrane</keyword>
<name>A0A7K3M4E6_9ACTN</name>
<dbReference type="EMBL" id="WLZY01000004">
    <property type="protein sequence ID" value="NDL58184.1"/>
    <property type="molecule type" value="Genomic_DNA"/>
</dbReference>
<evidence type="ECO:0000313" key="4">
    <source>
        <dbReference type="Proteomes" id="UP000460435"/>
    </source>
</evidence>
<evidence type="ECO:0008006" key="5">
    <source>
        <dbReference type="Google" id="ProtNLM"/>
    </source>
</evidence>
<keyword evidence="4" id="KW-1185">Reference proteome</keyword>
<feature type="region of interest" description="Disordered" evidence="1">
    <location>
        <begin position="1"/>
        <end position="66"/>
    </location>
</feature>
<feature type="transmembrane region" description="Helical" evidence="2">
    <location>
        <begin position="216"/>
        <end position="237"/>
    </location>
</feature>
<evidence type="ECO:0000256" key="2">
    <source>
        <dbReference type="SAM" id="Phobius"/>
    </source>
</evidence>
<feature type="transmembrane region" description="Helical" evidence="2">
    <location>
        <begin position="160"/>
        <end position="180"/>
    </location>
</feature>
<feature type="transmembrane region" description="Helical" evidence="2">
    <location>
        <begin position="299"/>
        <end position="330"/>
    </location>
</feature>
<evidence type="ECO:0000256" key="1">
    <source>
        <dbReference type="SAM" id="MobiDB-lite"/>
    </source>
</evidence>